<evidence type="ECO:0000313" key="3">
    <source>
        <dbReference type="Proteomes" id="UP000297777"/>
    </source>
</evidence>
<dbReference type="SUPFAM" id="SSF56112">
    <property type="entry name" value="Protein kinase-like (PK-like)"/>
    <property type="match status" value="1"/>
</dbReference>
<dbReference type="PANTHER" id="PTHR21310">
    <property type="entry name" value="AMINOGLYCOSIDE PHOSPHOTRANSFERASE-RELATED-RELATED"/>
    <property type="match status" value="1"/>
</dbReference>
<comment type="caution">
    <text evidence="2">The sequence shown here is derived from an EMBL/GenBank/DDBJ whole genome shotgun (WGS) entry which is preliminary data.</text>
</comment>
<feature type="domain" description="Aminoglycoside phosphotransferase" evidence="1">
    <location>
        <begin position="87"/>
        <end position="231"/>
    </location>
</feature>
<reference evidence="2 3" key="1">
    <citation type="submission" date="2017-12" db="EMBL/GenBank/DDBJ databases">
        <title>Comparative genomics of Botrytis spp.</title>
        <authorList>
            <person name="Valero-Jimenez C.A."/>
            <person name="Tapia P."/>
            <person name="Veloso J."/>
            <person name="Silva-Moreno E."/>
            <person name="Staats M."/>
            <person name="Valdes J.H."/>
            <person name="Van Kan J.A.L."/>
        </authorList>
    </citation>
    <scope>NUCLEOTIDE SEQUENCE [LARGE SCALE GENOMIC DNA]</scope>
    <source>
        <strain evidence="2 3">Bt9001</strain>
    </source>
</reference>
<evidence type="ECO:0000313" key="2">
    <source>
        <dbReference type="EMBL" id="TGO17741.1"/>
    </source>
</evidence>
<dbReference type="InterPro" id="IPR011009">
    <property type="entry name" value="Kinase-like_dom_sf"/>
</dbReference>
<dbReference type="Pfam" id="PF01636">
    <property type="entry name" value="APH"/>
    <property type="match status" value="1"/>
</dbReference>
<dbReference type="Proteomes" id="UP000297777">
    <property type="component" value="Unassembled WGS sequence"/>
</dbReference>
<dbReference type="InterPro" id="IPR002575">
    <property type="entry name" value="Aminoglycoside_PTrfase"/>
</dbReference>
<evidence type="ECO:0000259" key="1">
    <source>
        <dbReference type="Pfam" id="PF01636"/>
    </source>
</evidence>
<proteinExistence type="predicted"/>
<name>A0A4Z1F8E5_9HELO</name>
<accession>A0A4Z1F8E5</accession>
<keyword evidence="3" id="KW-1185">Reference proteome</keyword>
<dbReference type="PANTHER" id="PTHR21310:SF48">
    <property type="entry name" value="AMINOGLYCOSIDE PHOSPHOTRANSFERASE DOMAIN-CONTAINING PROTEIN"/>
    <property type="match status" value="1"/>
</dbReference>
<dbReference type="EMBL" id="PQXH01000015">
    <property type="protein sequence ID" value="TGO17741.1"/>
    <property type="molecule type" value="Genomic_DNA"/>
</dbReference>
<dbReference type="InterPro" id="IPR051678">
    <property type="entry name" value="AGP_Transferase"/>
</dbReference>
<gene>
    <name evidence="2" type="ORF">BTUL_0015g00770</name>
</gene>
<dbReference type="Gene3D" id="3.90.1200.10">
    <property type="match status" value="1"/>
</dbReference>
<organism evidence="2 3">
    <name type="scientific">Botrytis tulipae</name>
    <dbReference type="NCBI Taxonomy" id="87230"/>
    <lineage>
        <taxon>Eukaryota</taxon>
        <taxon>Fungi</taxon>
        <taxon>Dikarya</taxon>
        <taxon>Ascomycota</taxon>
        <taxon>Pezizomycotina</taxon>
        <taxon>Leotiomycetes</taxon>
        <taxon>Helotiales</taxon>
        <taxon>Sclerotiniaceae</taxon>
        <taxon>Botrytis</taxon>
    </lineage>
</organism>
<dbReference type="OrthoDB" id="8300194at2759"/>
<dbReference type="AlphaFoldDB" id="A0A4Z1F8E5"/>
<protein>
    <recommendedName>
        <fullName evidence="1">Aminoglycoside phosphotransferase domain-containing protein</fullName>
    </recommendedName>
</protein>
<sequence>MSLPLTIYKPFEGNTKEEWDAHVPKRGKFLLCHNCGWNAHEQLHSWYSSRVKVMCNGARGIWFIGDDYVLKERAIVEYGRASHMGPDVEDSKSHFSIAERVPGMNLTQSGPILTTAQIRVIAKEVVEYLKEVRKFTSPKIQTPAGLPIRDRILGSSRRVQFVTDDVQKWWTRTKPRFKRVQIERWRDIIEDEYPVKGPYVLTHGDLDGSNIMVKDGHVTGIIDWETAGYLPEWWEPVATESQMPPLWSTYFEEEWKLQIGPWPDKEVLFARTYKNFFVEYPFQQLEPPRFYDQNAYMQCPNYSRYMKDSLDGFEAVMRSRERSKKKAAAEEIAASAALKKLSLEEKEIVKD</sequence>